<evidence type="ECO:0000256" key="1">
    <source>
        <dbReference type="SAM" id="Phobius"/>
    </source>
</evidence>
<dbReference type="EMBL" id="JBHEZY010000002">
    <property type="protein sequence ID" value="MFC1430269.1"/>
    <property type="molecule type" value="Genomic_DNA"/>
</dbReference>
<comment type="caution">
    <text evidence="2">The sequence shown here is derived from an EMBL/GenBank/DDBJ whole genome shotgun (WGS) entry which is preliminary data.</text>
</comment>
<organism evidence="2 3">
    <name type="scientific">Streptacidiphilus alkalitolerans</name>
    <dbReference type="NCBI Taxonomy" id="3342712"/>
    <lineage>
        <taxon>Bacteria</taxon>
        <taxon>Bacillati</taxon>
        <taxon>Actinomycetota</taxon>
        <taxon>Actinomycetes</taxon>
        <taxon>Kitasatosporales</taxon>
        <taxon>Streptomycetaceae</taxon>
        <taxon>Streptacidiphilus</taxon>
    </lineage>
</organism>
<feature type="transmembrane region" description="Helical" evidence="1">
    <location>
        <begin position="6"/>
        <end position="28"/>
    </location>
</feature>
<feature type="transmembrane region" description="Helical" evidence="1">
    <location>
        <begin position="234"/>
        <end position="258"/>
    </location>
</feature>
<protein>
    <recommendedName>
        <fullName evidence="4">RING-type E3 ubiquitin transferase</fullName>
    </recommendedName>
</protein>
<sequence length="261" mass="27897">MLTVMVLALIFGFCLLIAAATSLLLHVGELHEGRLVERTPLTPLGALHGGRRRIAAVGETAYGPAGPLTAPVSGEECAWFAIRLVRTPTRRQTEDTPGEDLLLDLAAPLPPALVDPSGHVLIDPRLLTGPPNLHDPVATELTLRVLGPSSVDTAPPIVPRRLIETARSHERLELWETRLAAGRQVYALGSAGHGHRQGSIVLLPTRHGGFTVLTTDDRTAVRERRRLQAANSRSLARSLGMAGAVVTLLSGALVLWFAQSP</sequence>
<reference evidence="2 3" key="1">
    <citation type="submission" date="2024-09" db="EMBL/GenBank/DDBJ databases">
        <authorList>
            <person name="Lee S.D."/>
        </authorList>
    </citation>
    <scope>NUCLEOTIDE SEQUENCE [LARGE SCALE GENOMIC DNA]</scope>
    <source>
        <strain evidence="2 3">N1-3</strain>
    </source>
</reference>
<accession>A0ABV6WWB2</accession>
<evidence type="ECO:0000313" key="3">
    <source>
        <dbReference type="Proteomes" id="UP001592530"/>
    </source>
</evidence>
<dbReference type="Proteomes" id="UP001592530">
    <property type="component" value="Unassembled WGS sequence"/>
</dbReference>
<name>A0ABV6WWB2_9ACTN</name>
<evidence type="ECO:0008006" key="4">
    <source>
        <dbReference type="Google" id="ProtNLM"/>
    </source>
</evidence>
<evidence type="ECO:0000313" key="2">
    <source>
        <dbReference type="EMBL" id="MFC1430269.1"/>
    </source>
</evidence>
<keyword evidence="1" id="KW-0812">Transmembrane</keyword>
<keyword evidence="1" id="KW-0472">Membrane</keyword>
<dbReference type="RefSeq" id="WP_380549666.1">
    <property type="nucleotide sequence ID" value="NZ_JBHEZY010000002.1"/>
</dbReference>
<proteinExistence type="predicted"/>
<gene>
    <name evidence="2" type="ORF">ACEZDB_06285</name>
</gene>
<keyword evidence="1" id="KW-1133">Transmembrane helix</keyword>